<organism evidence="1 2">
    <name type="scientific">Eiseniibacteriota bacterium</name>
    <dbReference type="NCBI Taxonomy" id="2212470"/>
    <lineage>
        <taxon>Bacteria</taxon>
        <taxon>Candidatus Eiseniibacteriota</taxon>
    </lineage>
</organism>
<protein>
    <submittedName>
        <fullName evidence="1">Uncharacterized protein</fullName>
    </submittedName>
</protein>
<accession>A0A538SXR8</accession>
<proteinExistence type="predicted"/>
<reference evidence="1 2" key="1">
    <citation type="journal article" date="2019" name="Nat. Microbiol.">
        <title>Mediterranean grassland soil C-N compound turnover is dependent on rainfall and depth, and is mediated by genomically divergent microorganisms.</title>
        <authorList>
            <person name="Diamond S."/>
            <person name="Andeer P.F."/>
            <person name="Li Z."/>
            <person name="Crits-Christoph A."/>
            <person name="Burstein D."/>
            <person name="Anantharaman K."/>
            <person name="Lane K.R."/>
            <person name="Thomas B.C."/>
            <person name="Pan C."/>
            <person name="Northen T.R."/>
            <person name="Banfield J.F."/>
        </authorList>
    </citation>
    <scope>NUCLEOTIDE SEQUENCE [LARGE SCALE GENOMIC DNA]</scope>
    <source>
        <strain evidence="1">WS_5</strain>
    </source>
</reference>
<sequence length="191" mass="21234">MRSAIPASSARAARIRASTACSLTLSTTYPRRAPGVPVVAWRTGSVTVPRRPCWVVKSSSKRSLPHTRPVVSSTRTETYSGLALRAARMDWFSSVCSIDMGSGRERSSEAGSARLRATLRARDCVSSLTFCICRAWITVNATATRKVIAPKAWSVYVTRSDRGFTPLPPTRRRRRPRRFDIVRTLPSRLPR</sequence>
<evidence type="ECO:0000313" key="2">
    <source>
        <dbReference type="Proteomes" id="UP000320913"/>
    </source>
</evidence>
<gene>
    <name evidence="1" type="ORF">E6K75_08930</name>
</gene>
<dbReference type="Proteomes" id="UP000320913">
    <property type="component" value="Unassembled WGS sequence"/>
</dbReference>
<dbReference type="AlphaFoldDB" id="A0A538SXR8"/>
<evidence type="ECO:0000313" key="1">
    <source>
        <dbReference type="EMBL" id="TMQ56054.1"/>
    </source>
</evidence>
<name>A0A538SXR8_UNCEI</name>
<comment type="caution">
    <text evidence="1">The sequence shown here is derived from an EMBL/GenBank/DDBJ whole genome shotgun (WGS) entry which is preliminary data.</text>
</comment>
<dbReference type="EMBL" id="VBOV01000232">
    <property type="protein sequence ID" value="TMQ56054.1"/>
    <property type="molecule type" value="Genomic_DNA"/>
</dbReference>